<proteinExistence type="predicted"/>
<evidence type="ECO:0000256" key="1">
    <source>
        <dbReference type="SAM" id="SignalP"/>
    </source>
</evidence>
<feature type="chain" id="PRO_5044885165" evidence="1">
    <location>
        <begin position="19"/>
        <end position="101"/>
    </location>
</feature>
<dbReference type="Proteomes" id="UP001620626">
    <property type="component" value="Unassembled WGS sequence"/>
</dbReference>
<accession>A0ABD2IGY4</accession>
<keyword evidence="1" id="KW-0732">Signal</keyword>
<evidence type="ECO:0000313" key="2">
    <source>
        <dbReference type="EMBL" id="KAL3076810.1"/>
    </source>
</evidence>
<dbReference type="AlphaFoldDB" id="A0ABD2IGY4"/>
<feature type="signal peptide" evidence="1">
    <location>
        <begin position="1"/>
        <end position="18"/>
    </location>
</feature>
<protein>
    <submittedName>
        <fullName evidence="2">Uncharacterized protein</fullName>
    </submittedName>
</protein>
<keyword evidence="3" id="KW-1185">Reference proteome</keyword>
<evidence type="ECO:0000313" key="3">
    <source>
        <dbReference type="Proteomes" id="UP001620626"/>
    </source>
</evidence>
<comment type="caution">
    <text evidence="2">The sequence shown here is derived from an EMBL/GenBank/DDBJ whole genome shotgun (WGS) entry which is preliminary data.</text>
</comment>
<organism evidence="2 3">
    <name type="scientific">Heterodera trifolii</name>
    <dbReference type="NCBI Taxonomy" id="157864"/>
    <lineage>
        <taxon>Eukaryota</taxon>
        <taxon>Metazoa</taxon>
        <taxon>Ecdysozoa</taxon>
        <taxon>Nematoda</taxon>
        <taxon>Chromadorea</taxon>
        <taxon>Rhabditida</taxon>
        <taxon>Tylenchina</taxon>
        <taxon>Tylenchomorpha</taxon>
        <taxon>Tylenchoidea</taxon>
        <taxon>Heteroderidae</taxon>
        <taxon>Heteroderinae</taxon>
        <taxon>Heterodera</taxon>
    </lineage>
</organism>
<name>A0ABD2IGY4_9BILA</name>
<gene>
    <name evidence="2" type="ORF">niasHT_033712</name>
</gene>
<dbReference type="EMBL" id="JBICBT010001241">
    <property type="protein sequence ID" value="KAL3076810.1"/>
    <property type="molecule type" value="Genomic_DNA"/>
</dbReference>
<sequence length="101" mass="11724">MFGKLSVFIAVWVPFLDDELCHIKENRTNGKQEVDKALWFRKREQNAEIYDEIMDDQMDELNIKGALVGELVIGLFRFVRAKRTVSISKGRDRNGHEKVGN</sequence>
<reference evidence="2 3" key="1">
    <citation type="submission" date="2024-10" db="EMBL/GenBank/DDBJ databases">
        <authorList>
            <person name="Kim D."/>
        </authorList>
    </citation>
    <scope>NUCLEOTIDE SEQUENCE [LARGE SCALE GENOMIC DNA]</scope>
    <source>
        <strain evidence="2">BH-2024</strain>
    </source>
</reference>